<gene>
    <name evidence="3" type="ORF">IAA70_05205</name>
</gene>
<dbReference type="CDD" id="cd00093">
    <property type="entry name" value="HTH_XRE"/>
    <property type="match status" value="1"/>
</dbReference>
<accession>A0A9D1A9Y0</accession>
<protein>
    <submittedName>
        <fullName evidence="3">Helix-turn-helix transcriptional regulator</fullName>
    </submittedName>
</protein>
<dbReference type="GO" id="GO:0003677">
    <property type="term" value="F:DNA binding"/>
    <property type="evidence" value="ECO:0007669"/>
    <property type="project" value="UniProtKB-KW"/>
</dbReference>
<proteinExistence type="predicted"/>
<organism evidence="3 4">
    <name type="scientific">Candidatus Avoscillospira stercoripullorum</name>
    <dbReference type="NCBI Taxonomy" id="2840709"/>
    <lineage>
        <taxon>Bacteria</taxon>
        <taxon>Bacillati</taxon>
        <taxon>Bacillota</taxon>
        <taxon>Clostridia</taxon>
        <taxon>Eubacteriales</taxon>
        <taxon>Oscillospiraceae</taxon>
        <taxon>Oscillospiraceae incertae sedis</taxon>
        <taxon>Candidatus Avoscillospira</taxon>
    </lineage>
</organism>
<comment type="caution">
    <text evidence="3">The sequence shown here is derived from an EMBL/GenBank/DDBJ whole genome shotgun (WGS) entry which is preliminary data.</text>
</comment>
<dbReference type="AlphaFoldDB" id="A0A9D1A9Y0"/>
<dbReference type="PANTHER" id="PTHR46558:SF14">
    <property type="entry name" value="HTH-TYPE TRANSCRIPTIONAL REGULATOR ANSR"/>
    <property type="match status" value="1"/>
</dbReference>
<dbReference type="EMBL" id="DVGD01000159">
    <property type="protein sequence ID" value="HIR09783.1"/>
    <property type="molecule type" value="Genomic_DNA"/>
</dbReference>
<dbReference type="Gene3D" id="1.10.260.40">
    <property type="entry name" value="lambda repressor-like DNA-binding domains"/>
    <property type="match status" value="1"/>
</dbReference>
<evidence type="ECO:0000256" key="1">
    <source>
        <dbReference type="ARBA" id="ARBA00023125"/>
    </source>
</evidence>
<dbReference type="InterPro" id="IPR010982">
    <property type="entry name" value="Lambda_DNA-bd_dom_sf"/>
</dbReference>
<evidence type="ECO:0000259" key="2">
    <source>
        <dbReference type="PROSITE" id="PS50943"/>
    </source>
</evidence>
<dbReference type="Pfam" id="PF01381">
    <property type="entry name" value="HTH_3"/>
    <property type="match status" value="1"/>
</dbReference>
<reference evidence="3" key="1">
    <citation type="submission" date="2020-10" db="EMBL/GenBank/DDBJ databases">
        <authorList>
            <person name="Gilroy R."/>
        </authorList>
    </citation>
    <scope>NUCLEOTIDE SEQUENCE</scope>
    <source>
        <strain evidence="3">ChiHjej9B8-7071</strain>
    </source>
</reference>
<reference evidence="3" key="2">
    <citation type="journal article" date="2021" name="PeerJ">
        <title>Extensive microbial diversity within the chicken gut microbiome revealed by metagenomics and culture.</title>
        <authorList>
            <person name="Gilroy R."/>
            <person name="Ravi A."/>
            <person name="Getino M."/>
            <person name="Pursley I."/>
            <person name="Horton D.L."/>
            <person name="Alikhan N.F."/>
            <person name="Baker D."/>
            <person name="Gharbi K."/>
            <person name="Hall N."/>
            <person name="Watson M."/>
            <person name="Adriaenssens E.M."/>
            <person name="Foster-Nyarko E."/>
            <person name="Jarju S."/>
            <person name="Secka A."/>
            <person name="Antonio M."/>
            <person name="Oren A."/>
            <person name="Chaudhuri R.R."/>
            <person name="La Ragione R."/>
            <person name="Hildebrand F."/>
            <person name="Pallen M.J."/>
        </authorList>
    </citation>
    <scope>NUCLEOTIDE SEQUENCE</scope>
    <source>
        <strain evidence="3">ChiHjej9B8-7071</strain>
    </source>
</reference>
<keyword evidence="1" id="KW-0238">DNA-binding</keyword>
<dbReference type="Proteomes" id="UP000824258">
    <property type="component" value="Unassembled WGS sequence"/>
</dbReference>
<evidence type="ECO:0000313" key="3">
    <source>
        <dbReference type="EMBL" id="HIR09783.1"/>
    </source>
</evidence>
<dbReference type="SMART" id="SM00530">
    <property type="entry name" value="HTH_XRE"/>
    <property type="match status" value="1"/>
</dbReference>
<dbReference type="PANTHER" id="PTHR46558">
    <property type="entry name" value="TRACRIPTIONAL REGULATORY PROTEIN-RELATED-RELATED"/>
    <property type="match status" value="1"/>
</dbReference>
<evidence type="ECO:0000313" key="4">
    <source>
        <dbReference type="Proteomes" id="UP000824258"/>
    </source>
</evidence>
<sequence>MVDFSQRLKQLRLDKHLTQAQVAARVGVTASMVSSYETDIRLPSFEVMVRLADLFGVTVDYLLGRESRRLLDISALSEEEAAVVCGMVDLLTRRSQHLTTPQE</sequence>
<feature type="domain" description="HTH cro/C1-type" evidence="2">
    <location>
        <begin position="8"/>
        <end position="62"/>
    </location>
</feature>
<name>A0A9D1A9Y0_9FIRM</name>
<dbReference type="InterPro" id="IPR001387">
    <property type="entry name" value="Cro/C1-type_HTH"/>
</dbReference>
<dbReference type="SUPFAM" id="SSF47413">
    <property type="entry name" value="lambda repressor-like DNA-binding domains"/>
    <property type="match status" value="1"/>
</dbReference>
<dbReference type="PROSITE" id="PS50943">
    <property type="entry name" value="HTH_CROC1"/>
    <property type="match status" value="1"/>
</dbReference>